<dbReference type="Proteomes" id="UP000712281">
    <property type="component" value="Unassembled WGS sequence"/>
</dbReference>
<sequence length="57" mass="6260">MYRPSKINVFLAVQRAQQIHGRMVPTTPVGGRQVLFLKATMGTSLCTGSLLRAELSE</sequence>
<name>A0A8S9JGA4_BRACR</name>
<evidence type="ECO:0000313" key="2">
    <source>
        <dbReference type="Proteomes" id="UP000712281"/>
    </source>
</evidence>
<protein>
    <submittedName>
        <fullName evidence="1">Uncharacterized protein</fullName>
    </submittedName>
</protein>
<dbReference type="EMBL" id="QGKW02001660">
    <property type="protein sequence ID" value="KAF2581074.1"/>
    <property type="molecule type" value="Genomic_DNA"/>
</dbReference>
<comment type="caution">
    <text evidence="1">The sequence shown here is derived from an EMBL/GenBank/DDBJ whole genome shotgun (WGS) entry which is preliminary data.</text>
</comment>
<dbReference type="AlphaFoldDB" id="A0A8S9JGA4"/>
<accession>A0A8S9JGA4</accession>
<gene>
    <name evidence="1" type="ORF">F2Q68_00000047</name>
</gene>
<proteinExistence type="predicted"/>
<organism evidence="1 2">
    <name type="scientific">Brassica cretica</name>
    <name type="common">Mustard</name>
    <dbReference type="NCBI Taxonomy" id="69181"/>
    <lineage>
        <taxon>Eukaryota</taxon>
        <taxon>Viridiplantae</taxon>
        <taxon>Streptophyta</taxon>
        <taxon>Embryophyta</taxon>
        <taxon>Tracheophyta</taxon>
        <taxon>Spermatophyta</taxon>
        <taxon>Magnoliopsida</taxon>
        <taxon>eudicotyledons</taxon>
        <taxon>Gunneridae</taxon>
        <taxon>Pentapetalae</taxon>
        <taxon>rosids</taxon>
        <taxon>malvids</taxon>
        <taxon>Brassicales</taxon>
        <taxon>Brassicaceae</taxon>
        <taxon>Brassiceae</taxon>
        <taxon>Brassica</taxon>
    </lineage>
</organism>
<evidence type="ECO:0000313" key="1">
    <source>
        <dbReference type="EMBL" id="KAF2581074.1"/>
    </source>
</evidence>
<reference evidence="1" key="1">
    <citation type="submission" date="2019-12" db="EMBL/GenBank/DDBJ databases">
        <title>Genome sequencing and annotation of Brassica cretica.</title>
        <authorList>
            <person name="Studholme D.J."/>
            <person name="Sarris P.F."/>
        </authorList>
    </citation>
    <scope>NUCLEOTIDE SEQUENCE</scope>
    <source>
        <strain evidence="1">PFS-001/15</strain>
        <tissue evidence="1">Leaf</tissue>
    </source>
</reference>